<protein>
    <submittedName>
        <fullName evidence="1">Uncharacterized protein</fullName>
    </submittedName>
</protein>
<dbReference type="AlphaFoldDB" id="A0AAN7JSB0"/>
<gene>
    <name evidence="1" type="ORF">SAY87_020950</name>
</gene>
<dbReference type="EMBL" id="JAXIOK010000016">
    <property type="protein sequence ID" value="KAK4752152.1"/>
    <property type="molecule type" value="Genomic_DNA"/>
</dbReference>
<proteinExistence type="predicted"/>
<dbReference type="Proteomes" id="UP001345219">
    <property type="component" value="Chromosome 16"/>
</dbReference>
<comment type="caution">
    <text evidence="1">The sequence shown here is derived from an EMBL/GenBank/DDBJ whole genome shotgun (WGS) entry which is preliminary data.</text>
</comment>
<evidence type="ECO:0000313" key="1">
    <source>
        <dbReference type="EMBL" id="KAK4752152.1"/>
    </source>
</evidence>
<reference evidence="1 2" key="1">
    <citation type="journal article" date="2023" name="Hortic Res">
        <title>Pangenome of water caltrop reveals structural variations and asymmetric subgenome divergence after allopolyploidization.</title>
        <authorList>
            <person name="Zhang X."/>
            <person name="Chen Y."/>
            <person name="Wang L."/>
            <person name="Yuan Y."/>
            <person name="Fang M."/>
            <person name="Shi L."/>
            <person name="Lu R."/>
            <person name="Comes H.P."/>
            <person name="Ma Y."/>
            <person name="Chen Y."/>
            <person name="Huang G."/>
            <person name="Zhou Y."/>
            <person name="Zheng Z."/>
            <person name="Qiu Y."/>
        </authorList>
    </citation>
    <scope>NUCLEOTIDE SEQUENCE [LARGE SCALE GENOMIC DNA]</scope>
    <source>
        <tissue evidence="1">Roots</tissue>
    </source>
</reference>
<name>A0AAN7JSB0_9MYRT</name>
<evidence type="ECO:0000313" key="2">
    <source>
        <dbReference type="Proteomes" id="UP001345219"/>
    </source>
</evidence>
<sequence length="182" mass="20221">MYYYISKLINFVVNQPNSNPVEIGSTQSTQVQTFLKKLKKHFYEISTQSLANWCQMRRLTMEKLILDILAAAQLAAETAERAAAAARSAASLAQVRISKLTKKNSAWVDSACDNPFHGDNPDQRAENAPVSMFDHQSSFDTRLHSQETRPFHEDAATSSSFDGSLKFAKGIIFSLPSMLKGS</sequence>
<keyword evidence="2" id="KW-1185">Reference proteome</keyword>
<organism evidence="1 2">
    <name type="scientific">Trapa incisa</name>
    <dbReference type="NCBI Taxonomy" id="236973"/>
    <lineage>
        <taxon>Eukaryota</taxon>
        <taxon>Viridiplantae</taxon>
        <taxon>Streptophyta</taxon>
        <taxon>Embryophyta</taxon>
        <taxon>Tracheophyta</taxon>
        <taxon>Spermatophyta</taxon>
        <taxon>Magnoliopsida</taxon>
        <taxon>eudicotyledons</taxon>
        <taxon>Gunneridae</taxon>
        <taxon>Pentapetalae</taxon>
        <taxon>rosids</taxon>
        <taxon>malvids</taxon>
        <taxon>Myrtales</taxon>
        <taxon>Lythraceae</taxon>
        <taxon>Trapa</taxon>
    </lineage>
</organism>
<accession>A0AAN7JSB0</accession>